<dbReference type="NCBIfam" id="TIGR03915">
    <property type="entry name" value="SAM_7_link_chp"/>
    <property type="match status" value="1"/>
</dbReference>
<feature type="domain" description="DUF4130" evidence="2">
    <location>
        <begin position="92"/>
        <end position="254"/>
    </location>
</feature>
<keyword evidence="4" id="KW-1185">Reference proteome</keyword>
<name>A0A918RJC9_9GAMM</name>
<dbReference type="InterPro" id="IPR023875">
    <property type="entry name" value="DNA_repair_put"/>
</dbReference>
<gene>
    <name evidence="3" type="ORF">GCM10008090_07710</name>
</gene>
<dbReference type="InterPro" id="IPR025404">
    <property type="entry name" value="DUF4130"/>
</dbReference>
<proteinExistence type="predicted"/>
<dbReference type="EMBL" id="BMXA01000001">
    <property type="protein sequence ID" value="GHA01074.1"/>
    <property type="molecule type" value="Genomic_DNA"/>
</dbReference>
<evidence type="ECO:0000313" key="4">
    <source>
        <dbReference type="Proteomes" id="UP000614811"/>
    </source>
</evidence>
<feature type="region of interest" description="Disordered" evidence="1">
    <location>
        <begin position="269"/>
        <end position="303"/>
    </location>
</feature>
<evidence type="ECO:0000259" key="2">
    <source>
        <dbReference type="Pfam" id="PF13566"/>
    </source>
</evidence>
<reference evidence="3" key="1">
    <citation type="journal article" date="2014" name="Int. J. Syst. Evol. Microbiol.">
        <title>Complete genome sequence of Corynebacterium casei LMG S-19264T (=DSM 44701T), isolated from a smear-ripened cheese.</title>
        <authorList>
            <consortium name="US DOE Joint Genome Institute (JGI-PGF)"/>
            <person name="Walter F."/>
            <person name="Albersmeier A."/>
            <person name="Kalinowski J."/>
            <person name="Ruckert C."/>
        </authorList>
    </citation>
    <scope>NUCLEOTIDE SEQUENCE</scope>
    <source>
        <strain evidence="3">KCTC 12711</strain>
    </source>
</reference>
<sequence>MTMHQAHVTNFDEWRATARNLLSMEIAPEQVHWDAGAQISLWAEAEDAVVGDSAPSSPCASRRTKPQLRVPAQFISLARAASCFIDAKVPAEKWSLLYSLLWRLVRYDRRTLSLTTDPQVQCLNRMARAVSRDCHKMKAFVRFQRVCTRGTPANSDAFFTAWFEPDHAIVERVAPFFAKRFAGMSWSILTPYGCAHWNQRVLSLSTGVPRPPAVSDEYELFWQTYYCHIFNPARLKEQAMQSEMPKKYWRYLPESVCIKPLASGAAASTQQMLDADRTDPLRVRSRSSRVREAQDTLRAQNRQ</sequence>
<dbReference type="Proteomes" id="UP000614811">
    <property type="component" value="Unassembled WGS sequence"/>
</dbReference>
<evidence type="ECO:0000256" key="1">
    <source>
        <dbReference type="SAM" id="MobiDB-lite"/>
    </source>
</evidence>
<organism evidence="3 4">
    <name type="scientific">Arenicella chitinivorans</name>
    <dbReference type="NCBI Taxonomy" id="1329800"/>
    <lineage>
        <taxon>Bacteria</taxon>
        <taxon>Pseudomonadati</taxon>
        <taxon>Pseudomonadota</taxon>
        <taxon>Gammaproteobacteria</taxon>
        <taxon>Arenicellales</taxon>
        <taxon>Arenicellaceae</taxon>
        <taxon>Arenicella</taxon>
    </lineage>
</organism>
<evidence type="ECO:0000313" key="3">
    <source>
        <dbReference type="EMBL" id="GHA01074.1"/>
    </source>
</evidence>
<dbReference type="Pfam" id="PF13566">
    <property type="entry name" value="DUF4130"/>
    <property type="match status" value="1"/>
</dbReference>
<reference evidence="3" key="2">
    <citation type="submission" date="2020-09" db="EMBL/GenBank/DDBJ databases">
        <authorList>
            <person name="Sun Q."/>
            <person name="Kim S."/>
        </authorList>
    </citation>
    <scope>NUCLEOTIDE SEQUENCE</scope>
    <source>
        <strain evidence="3">KCTC 12711</strain>
    </source>
</reference>
<comment type="caution">
    <text evidence="3">The sequence shown here is derived from an EMBL/GenBank/DDBJ whole genome shotgun (WGS) entry which is preliminary data.</text>
</comment>
<protein>
    <recommendedName>
        <fullName evidence="2">DUF4130 domain-containing protein</fullName>
    </recommendedName>
</protein>
<accession>A0A918RJC9</accession>
<dbReference type="AlphaFoldDB" id="A0A918RJC9"/>